<accession>A0ABN9SH08</accession>
<comment type="caution">
    <text evidence="2">The sequence shown here is derived from an EMBL/GenBank/DDBJ whole genome shotgun (WGS) entry which is preliminary data.</text>
</comment>
<organism evidence="2 3">
    <name type="scientific">Prorocentrum cordatum</name>
    <dbReference type="NCBI Taxonomy" id="2364126"/>
    <lineage>
        <taxon>Eukaryota</taxon>
        <taxon>Sar</taxon>
        <taxon>Alveolata</taxon>
        <taxon>Dinophyceae</taxon>
        <taxon>Prorocentrales</taxon>
        <taxon>Prorocentraceae</taxon>
        <taxon>Prorocentrum</taxon>
    </lineage>
</organism>
<feature type="signal peptide" evidence="1">
    <location>
        <begin position="1"/>
        <end position="31"/>
    </location>
</feature>
<evidence type="ECO:0000256" key="1">
    <source>
        <dbReference type="SAM" id="SignalP"/>
    </source>
</evidence>
<protein>
    <submittedName>
        <fullName evidence="2">Uncharacterized protein</fullName>
    </submittedName>
</protein>
<gene>
    <name evidence="2" type="ORF">PCOR1329_LOCUS28787</name>
</gene>
<dbReference type="EMBL" id="CAUYUJ010010691">
    <property type="protein sequence ID" value="CAK0830038.1"/>
    <property type="molecule type" value="Genomic_DNA"/>
</dbReference>
<keyword evidence="3" id="KW-1185">Reference proteome</keyword>
<proteinExistence type="predicted"/>
<evidence type="ECO:0000313" key="3">
    <source>
        <dbReference type="Proteomes" id="UP001189429"/>
    </source>
</evidence>
<reference evidence="2" key="1">
    <citation type="submission" date="2023-10" db="EMBL/GenBank/DDBJ databases">
        <authorList>
            <person name="Chen Y."/>
            <person name="Shah S."/>
            <person name="Dougan E. K."/>
            <person name="Thang M."/>
            <person name="Chan C."/>
        </authorList>
    </citation>
    <scope>NUCLEOTIDE SEQUENCE [LARGE SCALE GENOMIC DNA]</scope>
</reference>
<evidence type="ECO:0000313" key="2">
    <source>
        <dbReference type="EMBL" id="CAK0830038.1"/>
    </source>
</evidence>
<keyword evidence="1" id="KW-0732">Signal</keyword>
<sequence>MAAPRPPPVRPARALCAAAVWAGWHWRTAAGAVLEGDFPAVDGDMSLFLGKFCFDYDRTNSTPAGRLLLNMTFAQESLPSQGKLYFMVFDDEKKHWKDAWRGWNEGDCEYKKQMSSKFDEVKMTGKDLKHRYSLNIKEGLRPRFWYRTALCGA</sequence>
<dbReference type="Proteomes" id="UP001189429">
    <property type="component" value="Unassembled WGS sequence"/>
</dbReference>
<feature type="chain" id="PRO_5046651043" evidence="1">
    <location>
        <begin position="32"/>
        <end position="153"/>
    </location>
</feature>
<name>A0ABN9SH08_9DINO</name>